<dbReference type="KEGG" id="vg:26626051"/>
<sequence>MRKLLVPLILAALMLTGCAEESETVKEEGLEKLHVIAKKRFMTVYRMSVDGCDYILVERNNGSSVAITKTDITCKPSK</sequence>
<dbReference type="PROSITE" id="PS51257">
    <property type="entry name" value="PROKAR_LIPOPROTEIN"/>
    <property type="match status" value="1"/>
</dbReference>
<keyword evidence="2" id="KW-1185">Reference proteome</keyword>
<proteinExistence type="predicted"/>
<dbReference type="RefSeq" id="YP_009199164.1">
    <property type="nucleotide sequence ID" value="NC_028805.1"/>
</dbReference>
<organism evidence="1 2">
    <name type="scientific">Brevibacillus phage Jenst</name>
    <dbReference type="NCBI Taxonomy" id="1691954"/>
    <lineage>
        <taxon>Viruses</taxon>
        <taxon>Duplodnaviria</taxon>
        <taxon>Heunggongvirae</taxon>
        <taxon>Uroviricota</taxon>
        <taxon>Caudoviricetes</taxon>
        <taxon>Jenstvirus</taxon>
        <taxon>Jenstvirus jenst</taxon>
    </lineage>
</organism>
<gene>
    <name evidence="1" type="ORF">JENST_103</name>
</gene>
<evidence type="ECO:0008006" key="3">
    <source>
        <dbReference type="Google" id="ProtNLM"/>
    </source>
</evidence>
<dbReference type="GeneID" id="26626051"/>
<reference evidence="1 2" key="1">
    <citation type="journal article" date="2015" name="Genome Announc.">
        <title>Genome Sequences of Five Additional Brevibacillus laterosporus Bacteriophages.</title>
        <authorList>
            <person name="Merrill B.D."/>
            <person name="Berg J.A."/>
            <person name="Graves K.A."/>
            <person name="Ward A.T."/>
            <person name="Hilton J.A."/>
            <person name="Wake B.N."/>
            <person name="Grose J.H."/>
            <person name="Breakwell D.P."/>
            <person name="Burnett S.H."/>
        </authorList>
    </citation>
    <scope>NUCLEOTIDE SEQUENCE [LARGE SCALE GENOMIC DNA]</scope>
</reference>
<dbReference type="EMBL" id="KT151955">
    <property type="protein sequence ID" value="ALA07232.1"/>
    <property type="molecule type" value="Genomic_DNA"/>
</dbReference>
<dbReference type="Proteomes" id="UP000208104">
    <property type="component" value="Segment"/>
</dbReference>
<evidence type="ECO:0000313" key="2">
    <source>
        <dbReference type="Proteomes" id="UP000208104"/>
    </source>
</evidence>
<accession>A0A0K2CN65</accession>
<protein>
    <recommendedName>
        <fullName evidence="3">Lipoprotein</fullName>
    </recommendedName>
</protein>
<evidence type="ECO:0000313" key="1">
    <source>
        <dbReference type="EMBL" id="ALA07232.1"/>
    </source>
</evidence>
<name>A0A0K2CN65_9CAUD</name>